<evidence type="ECO:0008006" key="3">
    <source>
        <dbReference type="Google" id="ProtNLM"/>
    </source>
</evidence>
<evidence type="ECO:0000313" key="1">
    <source>
        <dbReference type="EMBL" id="WDA59902.1"/>
    </source>
</evidence>
<reference evidence="1 2" key="1">
    <citation type="submission" date="2022-12" db="EMBL/GenBank/DDBJ databases">
        <title>Genome Sequence of Deinococcus aquaticus Type Strain PB314.</title>
        <authorList>
            <person name="Albert C."/>
            <person name="Hill J."/>
            <person name="Boren L."/>
            <person name="Scholz-Ng S."/>
            <person name="Fatema N."/>
            <person name="Grosso R."/>
            <person name="Soboslay E."/>
            <person name="Tuohy J."/>
        </authorList>
    </citation>
    <scope>NUCLEOTIDE SEQUENCE [LARGE SCALE GENOMIC DNA]</scope>
    <source>
        <strain evidence="1 2">PB-314</strain>
    </source>
</reference>
<protein>
    <recommendedName>
        <fullName evidence="3">DUF4375 domain-containing protein</fullName>
    </recommendedName>
</protein>
<gene>
    <name evidence="1" type="ORF">M8445_06790</name>
</gene>
<dbReference type="Proteomes" id="UP001217044">
    <property type="component" value="Chromosome"/>
</dbReference>
<evidence type="ECO:0000313" key="2">
    <source>
        <dbReference type="Proteomes" id="UP001217044"/>
    </source>
</evidence>
<dbReference type="EMBL" id="CP115165">
    <property type="protein sequence ID" value="WDA59902.1"/>
    <property type="molecule type" value="Genomic_DNA"/>
</dbReference>
<name>A0ABY7V7C8_9DEIO</name>
<sequence>MSQPGGQIHWRTRAWANIWLILHESGLISADEIRKSILNLEDESNDYPQAWQLTSSGQDDDLILGLHMLANHILSWESLGPLLGNLLEGMVVGNYSIHQVMKAMTVITEETASGKFSLHDSVKRDFDRDPTTMSGLVTAYQAVLSGQPSESLAEFQDRVDTWLMGYGTP</sequence>
<organism evidence="1 2">
    <name type="scientific">Deinococcus aquaticus</name>
    <dbReference type="NCBI Taxonomy" id="328692"/>
    <lineage>
        <taxon>Bacteria</taxon>
        <taxon>Thermotogati</taxon>
        <taxon>Deinococcota</taxon>
        <taxon>Deinococci</taxon>
        <taxon>Deinococcales</taxon>
        <taxon>Deinococcaceae</taxon>
        <taxon>Deinococcus</taxon>
    </lineage>
</organism>
<proteinExistence type="predicted"/>
<keyword evidence="2" id="KW-1185">Reference proteome</keyword>
<accession>A0ABY7V7C8</accession>
<dbReference type="RefSeq" id="WP_273990579.1">
    <property type="nucleotide sequence ID" value="NZ_BAABQT010000009.1"/>
</dbReference>